<dbReference type="EMBL" id="QWEG01000019">
    <property type="protein sequence ID" value="RHW32452.1"/>
    <property type="molecule type" value="Genomic_DNA"/>
</dbReference>
<name>A0A417YHU2_9BACI</name>
<keyword evidence="2" id="KW-1185">Reference proteome</keyword>
<protein>
    <recommendedName>
        <fullName evidence="3">HicA family toxin-antitoxin system</fullName>
    </recommendedName>
</protein>
<comment type="caution">
    <text evidence="1">The sequence shown here is derived from an EMBL/GenBank/DDBJ whole genome shotgun (WGS) entry which is preliminary data.</text>
</comment>
<evidence type="ECO:0000313" key="2">
    <source>
        <dbReference type="Proteomes" id="UP000284416"/>
    </source>
</evidence>
<proteinExistence type="predicted"/>
<dbReference type="RefSeq" id="WP_118924243.1">
    <property type="nucleotide sequence ID" value="NZ_QWEG01000019.1"/>
</dbReference>
<dbReference type="OrthoDB" id="2602945at2"/>
<dbReference type="Proteomes" id="UP000284416">
    <property type="component" value="Unassembled WGS sequence"/>
</dbReference>
<sequence>MPEDNKEHPEIEDFELDTAFEDRLHERYSFTFKVNDNEYKGFYHENEIQWHHPHPKQKLGDEKMEAMESKIHLLMRKYGAAIDSGIKELEIKPAFEDRIHERRQFTLKVHGEEYKAFMTEGEIQWFHPHPKQKLDDEHVQAIESEIHEEVAKQKGDSPDIRNNQKD</sequence>
<evidence type="ECO:0008006" key="3">
    <source>
        <dbReference type="Google" id="ProtNLM"/>
    </source>
</evidence>
<accession>A0A417YHU2</accession>
<evidence type="ECO:0000313" key="1">
    <source>
        <dbReference type="EMBL" id="RHW32452.1"/>
    </source>
</evidence>
<gene>
    <name evidence="1" type="ORF">D1B31_21245</name>
</gene>
<reference evidence="1 2" key="1">
    <citation type="journal article" date="2017" name="Int. J. Syst. Evol. Microbiol.">
        <title>Bacillus notoginsengisoli sp. nov., a novel bacterium isolated from the rhizosphere of Panax notoginseng.</title>
        <authorList>
            <person name="Zhang M.Y."/>
            <person name="Cheng J."/>
            <person name="Cai Y."/>
            <person name="Zhang T.Y."/>
            <person name="Wu Y.Y."/>
            <person name="Manikprabhu D."/>
            <person name="Li W.J."/>
            <person name="Zhang Y.X."/>
        </authorList>
    </citation>
    <scope>NUCLEOTIDE SEQUENCE [LARGE SCALE GENOMIC DNA]</scope>
    <source>
        <strain evidence="1 2">JCM 30743</strain>
    </source>
</reference>
<organism evidence="1 2">
    <name type="scientific">Neobacillus notoginsengisoli</name>
    <dbReference type="NCBI Taxonomy" id="1578198"/>
    <lineage>
        <taxon>Bacteria</taxon>
        <taxon>Bacillati</taxon>
        <taxon>Bacillota</taxon>
        <taxon>Bacilli</taxon>
        <taxon>Bacillales</taxon>
        <taxon>Bacillaceae</taxon>
        <taxon>Neobacillus</taxon>
    </lineage>
</organism>
<dbReference type="AlphaFoldDB" id="A0A417YHU2"/>